<gene>
    <name evidence="2" type="ORF">SDC9_161145</name>
</gene>
<sequence>MQSAADRCRVGAARRLAQRLDVRRRPAVRGGRVDPLERIRFDAHRQAGGGQQLAQLLGGVAGELRAAAADDPDVGDLGTGQLGQHGLRHVGPGEGGRVLGQDAGHVDGHVADPDTGDGVDAPQ</sequence>
<dbReference type="EMBL" id="VSSQ01060376">
    <property type="protein sequence ID" value="MPN13819.1"/>
    <property type="molecule type" value="Genomic_DNA"/>
</dbReference>
<dbReference type="AlphaFoldDB" id="A0A645FKF5"/>
<protein>
    <submittedName>
        <fullName evidence="2">Uncharacterized protein</fullName>
    </submittedName>
</protein>
<reference evidence="2" key="1">
    <citation type="submission" date="2019-08" db="EMBL/GenBank/DDBJ databases">
        <authorList>
            <person name="Kucharzyk K."/>
            <person name="Murdoch R.W."/>
            <person name="Higgins S."/>
            <person name="Loffler F."/>
        </authorList>
    </citation>
    <scope>NUCLEOTIDE SEQUENCE</scope>
</reference>
<proteinExistence type="predicted"/>
<name>A0A645FKF5_9ZZZZ</name>
<comment type="caution">
    <text evidence="2">The sequence shown here is derived from an EMBL/GenBank/DDBJ whole genome shotgun (WGS) entry which is preliminary data.</text>
</comment>
<evidence type="ECO:0000313" key="2">
    <source>
        <dbReference type="EMBL" id="MPN13819.1"/>
    </source>
</evidence>
<organism evidence="2">
    <name type="scientific">bioreactor metagenome</name>
    <dbReference type="NCBI Taxonomy" id="1076179"/>
    <lineage>
        <taxon>unclassified sequences</taxon>
        <taxon>metagenomes</taxon>
        <taxon>ecological metagenomes</taxon>
    </lineage>
</organism>
<evidence type="ECO:0000256" key="1">
    <source>
        <dbReference type="SAM" id="MobiDB-lite"/>
    </source>
</evidence>
<feature type="region of interest" description="Disordered" evidence="1">
    <location>
        <begin position="71"/>
        <end position="123"/>
    </location>
</feature>
<accession>A0A645FKF5</accession>